<dbReference type="CTD" id="100505741"/>
<protein>
    <submittedName>
        <fullName evidence="4">Spermatogenesis-associated protein 1</fullName>
    </submittedName>
</protein>
<accession>A0A9W2WMH9</accession>
<feature type="region of interest" description="Disordered" evidence="1">
    <location>
        <begin position="181"/>
        <end position="213"/>
    </location>
</feature>
<dbReference type="PANTHER" id="PTHR14421:SF3">
    <property type="entry name" value="SPERMATOGENESIS-ASSOCIATED PROTEIN 1"/>
    <property type="match status" value="1"/>
</dbReference>
<gene>
    <name evidence="4" type="primary">SPATA1</name>
</gene>
<evidence type="ECO:0000259" key="2">
    <source>
        <dbReference type="Pfam" id="PF15743"/>
    </source>
</evidence>
<dbReference type="InterPro" id="IPR031478">
    <property type="entry name" value="SPATA1_C"/>
</dbReference>
<feature type="compositionally biased region" description="Polar residues" evidence="1">
    <location>
        <begin position="185"/>
        <end position="213"/>
    </location>
</feature>
<dbReference type="Pfam" id="PF15743">
    <property type="entry name" value="SPATA1_C"/>
    <property type="match status" value="1"/>
</dbReference>
<name>A0A9W2WMH9_PHYMC</name>
<feature type="domain" description="Spermatogenesis-associated protein 1 C-terminal" evidence="2">
    <location>
        <begin position="278"/>
        <end position="391"/>
    </location>
</feature>
<evidence type="ECO:0000256" key="1">
    <source>
        <dbReference type="SAM" id="MobiDB-lite"/>
    </source>
</evidence>
<keyword evidence="3" id="KW-1185">Reference proteome</keyword>
<dbReference type="KEGG" id="pcad:102983318"/>
<dbReference type="PANTHER" id="PTHR14421">
    <property type="entry name" value="SPERMATOGENESIS-ASSOCIATED PROTEIN 1"/>
    <property type="match status" value="1"/>
</dbReference>
<proteinExistence type="predicted"/>
<dbReference type="GeneID" id="102983318"/>
<dbReference type="RefSeq" id="XP_054940474.1">
    <property type="nucleotide sequence ID" value="XM_055084499.1"/>
</dbReference>
<sequence>MSLSPSQPSSSELVELHVFYVPEGSWNYQLNTISIEVVNKLILAGFIRVSPHLTLQALREQLGEFLGEDPVAEKFLFLKCIGNNLAVVKAKQESELKLKSFAPPYALQPELYLLPIMDHLGNIYSASAAVSLDAQQTNNGVAEADGIIHRPLSVTLSKEEPGTDPSCLENTLKKLLNKNQEEAGGNSTPNENQTGNNQIGNSELPGSQEDSNNDYFSGKKSEFLWKNEGDRTNIIRREDNQLGKKEYISLPDLIDFPSVSCQPALSPGITDTSLLQIETCDVWKKKYFETKKVTALLEEVLTKLREDLELYYKKLFIQLEAREIKMRPKNLATITDSKNYLIIQITEVQHATDQLKRKLGTDKVTLITEIKMRKQAVSDLRTLKAELAQKKFNTSFQSQ</sequence>
<evidence type="ECO:0000313" key="3">
    <source>
        <dbReference type="Proteomes" id="UP000248484"/>
    </source>
</evidence>
<reference evidence="4" key="1">
    <citation type="submission" date="2025-08" db="UniProtKB">
        <authorList>
            <consortium name="RefSeq"/>
        </authorList>
    </citation>
    <scope>IDENTIFICATION</scope>
    <source>
        <tissue evidence="4">Muscle</tissue>
    </source>
</reference>
<dbReference type="InterPro" id="IPR039062">
    <property type="entry name" value="SPAT1"/>
</dbReference>
<dbReference type="Proteomes" id="UP000248484">
    <property type="component" value="Chromosome 4"/>
</dbReference>
<organism evidence="3 4">
    <name type="scientific">Physeter macrocephalus</name>
    <name type="common">Sperm whale</name>
    <name type="synonym">Physeter catodon</name>
    <dbReference type="NCBI Taxonomy" id="9755"/>
    <lineage>
        <taxon>Eukaryota</taxon>
        <taxon>Metazoa</taxon>
        <taxon>Chordata</taxon>
        <taxon>Craniata</taxon>
        <taxon>Vertebrata</taxon>
        <taxon>Euteleostomi</taxon>
        <taxon>Mammalia</taxon>
        <taxon>Eutheria</taxon>
        <taxon>Laurasiatheria</taxon>
        <taxon>Artiodactyla</taxon>
        <taxon>Whippomorpha</taxon>
        <taxon>Cetacea</taxon>
        <taxon>Odontoceti</taxon>
        <taxon>Physeteridae</taxon>
        <taxon>Physeter</taxon>
    </lineage>
</organism>
<dbReference type="AlphaFoldDB" id="A0A9W2WMH9"/>
<evidence type="ECO:0000313" key="4">
    <source>
        <dbReference type="RefSeq" id="XP_054940474.1"/>
    </source>
</evidence>
<dbReference type="OrthoDB" id="9901850at2759"/>